<dbReference type="InterPro" id="IPR016047">
    <property type="entry name" value="M23ase_b-sheet_dom"/>
</dbReference>
<evidence type="ECO:0000313" key="11">
    <source>
        <dbReference type="EMBL" id="NDY84280.1"/>
    </source>
</evidence>
<organism evidence="11">
    <name type="scientific">Sheuella amnicola</name>
    <dbReference type="NCBI Taxonomy" id="2707330"/>
    <lineage>
        <taxon>Bacteria</taxon>
        <taxon>Pseudomonadati</taxon>
        <taxon>Pseudomonadota</taxon>
        <taxon>Betaproteobacteria</taxon>
        <taxon>Burkholderiales</taxon>
        <taxon>Alcaligenaceae</taxon>
        <taxon>Sheuella</taxon>
    </lineage>
</organism>
<dbReference type="Gene3D" id="2.70.70.10">
    <property type="entry name" value="Glucose Permease (Domain IIA)"/>
    <property type="match status" value="1"/>
</dbReference>
<dbReference type="GO" id="GO:0030313">
    <property type="term" value="C:cell envelope"/>
    <property type="evidence" value="ECO:0007669"/>
    <property type="project" value="UniProtKB-SubCell"/>
</dbReference>
<protein>
    <submittedName>
        <fullName evidence="11">M23 family metallopeptidase</fullName>
    </submittedName>
</protein>
<evidence type="ECO:0000256" key="8">
    <source>
        <dbReference type="SAM" id="Phobius"/>
    </source>
</evidence>
<keyword evidence="8" id="KW-1133">Transmembrane helix</keyword>
<proteinExistence type="predicted"/>
<dbReference type="InterPro" id="IPR011055">
    <property type="entry name" value="Dup_hybrid_motif"/>
</dbReference>
<evidence type="ECO:0000259" key="9">
    <source>
        <dbReference type="Pfam" id="PF01551"/>
    </source>
</evidence>
<feature type="transmembrane region" description="Helical" evidence="8">
    <location>
        <begin position="30"/>
        <end position="52"/>
    </location>
</feature>
<keyword evidence="8" id="KW-0812">Transmembrane</keyword>
<keyword evidence="3" id="KW-0645">Protease</keyword>
<dbReference type="GO" id="GO:0006508">
    <property type="term" value="P:proteolysis"/>
    <property type="evidence" value="ECO:0007669"/>
    <property type="project" value="UniProtKB-KW"/>
</dbReference>
<comment type="cofactor">
    <cofactor evidence="1">
        <name>Zn(2+)</name>
        <dbReference type="ChEBI" id="CHEBI:29105"/>
    </cofactor>
</comment>
<keyword evidence="4" id="KW-0479">Metal-binding</keyword>
<sequence length="474" mass="51564">MSQQNDLAPSKARALSGLFHSADRNPSRSLLRSALIILSLAFGIGAAALGMVQPTENSITPPEQKLVQQVVPMQLPVEPVADFSVSTDTDQPFIHETRIRSGDSLASILKRLDVSDNELLSYMTRDQKARAFYKLYPGRTVQAATNESGRLLWIRYFHTPGNESDGKTVSRSLKISTTDNGFKTEEVEQLTETNTAVAIGTIERSLFAATDTAGVPDAITSQMAEILGSKIDFLRGLRRGDRFRVVYETKTSEGRPAGTGRVLALEFVNQGKIHSAAWFSPDGVSGSYYNLDGENLRGAFLRNSIKFSRVSSTFGMRTIAGHQGWSGHHPGVDYSAPTGTPIHATADGTIDYVGWKNGYGNTIIIKHHSKISTLYAHQSRFADGITVGTKVSQGQLIGYVGSTGWSTGSHLHYEFRVADKPIDPLSAVAMPASMPLNTEQRALFAQYIGPIKQQLQVLANFQEASPDATNIASR</sequence>
<dbReference type="EMBL" id="JAAGRN010000010">
    <property type="protein sequence ID" value="NDY84280.1"/>
    <property type="molecule type" value="Genomic_DNA"/>
</dbReference>
<comment type="subcellular location">
    <subcellularLocation>
        <location evidence="2">Cell envelope</location>
    </subcellularLocation>
</comment>
<feature type="domain" description="Csd3-like second N-terminal" evidence="10">
    <location>
        <begin position="195"/>
        <end position="314"/>
    </location>
</feature>
<evidence type="ECO:0000259" key="10">
    <source>
        <dbReference type="Pfam" id="PF19425"/>
    </source>
</evidence>
<keyword evidence="6" id="KW-0862">Zinc</keyword>
<dbReference type="CDD" id="cd12797">
    <property type="entry name" value="M23_peptidase"/>
    <property type="match status" value="1"/>
</dbReference>
<dbReference type="AlphaFoldDB" id="A0A6B2R0J9"/>
<dbReference type="GO" id="GO:0004222">
    <property type="term" value="F:metalloendopeptidase activity"/>
    <property type="evidence" value="ECO:0007669"/>
    <property type="project" value="TreeGrafter"/>
</dbReference>
<evidence type="ECO:0000256" key="6">
    <source>
        <dbReference type="ARBA" id="ARBA00022833"/>
    </source>
</evidence>
<evidence type="ECO:0000256" key="2">
    <source>
        <dbReference type="ARBA" id="ARBA00004196"/>
    </source>
</evidence>
<accession>A0A6B2R0J9</accession>
<evidence type="ECO:0000256" key="7">
    <source>
        <dbReference type="ARBA" id="ARBA00023049"/>
    </source>
</evidence>
<dbReference type="Pfam" id="PF01551">
    <property type="entry name" value="Peptidase_M23"/>
    <property type="match status" value="1"/>
</dbReference>
<evidence type="ECO:0000256" key="1">
    <source>
        <dbReference type="ARBA" id="ARBA00001947"/>
    </source>
</evidence>
<dbReference type="RefSeq" id="WP_163656089.1">
    <property type="nucleotide sequence ID" value="NZ_JAAGRN010000010.1"/>
</dbReference>
<keyword evidence="5" id="KW-0378">Hydrolase</keyword>
<name>A0A6B2R0J9_9BURK</name>
<gene>
    <name evidence="11" type="ORF">G3I67_13685</name>
</gene>
<dbReference type="Gene3D" id="3.10.450.350">
    <property type="match status" value="2"/>
</dbReference>
<dbReference type="SUPFAM" id="SSF51261">
    <property type="entry name" value="Duplicated hybrid motif"/>
    <property type="match status" value="1"/>
</dbReference>
<dbReference type="InterPro" id="IPR050570">
    <property type="entry name" value="Cell_wall_metabolism_enzyme"/>
</dbReference>
<dbReference type="PANTHER" id="PTHR21666:SF288">
    <property type="entry name" value="CELL DIVISION PROTEIN YTFB"/>
    <property type="match status" value="1"/>
</dbReference>
<evidence type="ECO:0000256" key="5">
    <source>
        <dbReference type="ARBA" id="ARBA00022801"/>
    </source>
</evidence>
<dbReference type="InterPro" id="IPR045834">
    <property type="entry name" value="Csd3_N2"/>
</dbReference>
<dbReference type="PANTHER" id="PTHR21666">
    <property type="entry name" value="PEPTIDASE-RELATED"/>
    <property type="match status" value="1"/>
</dbReference>
<comment type="caution">
    <text evidence="11">The sequence shown here is derived from an EMBL/GenBank/DDBJ whole genome shotgun (WGS) entry which is preliminary data.</text>
</comment>
<dbReference type="Pfam" id="PF19425">
    <property type="entry name" value="Csd3_N2"/>
    <property type="match status" value="1"/>
</dbReference>
<keyword evidence="8" id="KW-0472">Membrane</keyword>
<feature type="domain" description="M23ase beta-sheet core" evidence="9">
    <location>
        <begin position="328"/>
        <end position="424"/>
    </location>
</feature>
<reference evidence="11" key="1">
    <citation type="submission" date="2020-02" db="EMBL/GenBank/DDBJ databases">
        <authorList>
            <person name="Chen W.-M."/>
        </authorList>
    </citation>
    <scope>NUCLEOTIDE SEQUENCE</scope>
    <source>
        <strain evidence="11">NBD-18</strain>
    </source>
</reference>
<dbReference type="GO" id="GO:0046872">
    <property type="term" value="F:metal ion binding"/>
    <property type="evidence" value="ECO:0007669"/>
    <property type="project" value="UniProtKB-KW"/>
</dbReference>
<evidence type="ECO:0000256" key="3">
    <source>
        <dbReference type="ARBA" id="ARBA00022670"/>
    </source>
</evidence>
<keyword evidence="7" id="KW-0482">Metalloprotease</keyword>
<evidence type="ECO:0000256" key="4">
    <source>
        <dbReference type="ARBA" id="ARBA00022723"/>
    </source>
</evidence>